<dbReference type="PANTHER" id="PTHR42060">
    <property type="entry name" value="NHL REPEAT-CONTAINING PROTEIN-RELATED"/>
    <property type="match status" value="1"/>
</dbReference>
<dbReference type="InterPro" id="IPR052998">
    <property type="entry name" value="Hetero-Diels-Alderase-like"/>
</dbReference>
<gene>
    <name evidence="1" type="ORF">EIY87_31010</name>
</gene>
<dbReference type="SUPFAM" id="SSF63829">
    <property type="entry name" value="Calcium-dependent phosphotriesterase"/>
    <property type="match status" value="1"/>
</dbReference>
<protein>
    <recommendedName>
        <fullName evidence="3">Gluconolactonase</fullName>
    </recommendedName>
</protein>
<comment type="caution">
    <text evidence="1">The sequence shown here is derived from an EMBL/GenBank/DDBJ whole genome shotgun (WGS) entry which is preliminary data.</text>
</comment>
<evidence type="ECO:0008006" key="3">
    <source>
        <dbReference type="Google" id="ProtNLM"/>
    </source>
</evidence>
<proteinExistence type="predicted"/>
<dbReference type="OrthoDB" id="8447466at2"/>
<accession>A0A3R9F3Z5</accession>
<sequence length="335" mass="35904">MTVDDKPALTTVATFPEHYFLENLAVRPDGSMLVTALNRRELWWVPAPAEDATIGAVLVDRLDGLPMSIVEAEPDVFYVSSMAPATLDRYDLRGWSPGAPVNRTRTLSFPVEAAGLNGSAVLAPGVILIADCAAGLIWRVDLTDDGLAGKAGVWLKHDTMVPGTDADKAVHLTQTFAIPYPGVNGVRVAEKSGYVYYTGSWEQVFARVAVDPVTHRPAGEPEVVAKGIHAVDDFCVDEDAGVAYVTTHIDNTLWRVPLDPVVAATDSELIIGEPIDHRFLGPSSAAWGRQDGDHGRVAYFTTDGGHTPPNPAGVIKPAAVVRVEFRTSRATSEIS</sequence>
<dbReference type="InterPro" id="IPR011042">
    <property type="entry name" value="6-blade_b-propeller_TolB-like"/>
</dbReference>
<dbReference type="AlphaFoldDB" id="A0A3R9F3Z5"/>
<dbReference type="RefSeq" id="WP_125313349.1">
    <property type="nucleotide sequence ID" value="NZ_RSEC01000058.1"/>
</dbReference>
<keyword evidence="2" id="KW-1185">Reference proteome</keyword>
<evidence type="ECO:0000313" key="2">
    <source>
        <dbReference type="Proteomes" id="UP000267081"/>
    </source>
</evidence>
<organism evidence="1 2">
    <name type="scientific">Amycolatopsis eburnea</name>
    <dbReference type="NCBI Taxonomy" id="2267691"/>
    <lineage>
        <taxon>Bacteria</taxon>
        <taxon>Bacillati</taxon>
        <taxon>Actinomycetota</taxon>
        <taxon>Actinomycetes</taxon>
        <taxon>Pseudonocardiales</taxon>
        <taxon>Pseudonocardiaceae</taxon>
        <taxon>Amycolatopsis</taxon>
    </lineage>
</organism>
<dbReference type="Proteomes" id="UP000267081">
    <property type="component" value="Unassembled WGS sequence"/>
</dbReference>
<name>A0A3R9F3Z5_9PSEU</name>
<dbReference type="Gene3D" id="2.120.10.30">
    <property type="entry name" value="TolB, C-terminal domain"/>
    <property type="match status" value="1"/>
</dbReference>
<evidence type="ECO:0000313" key="1">
    <source>
        <dbReference type="EMBL" id="RSD14075.1"/>
    </source>
</evidence>
<reference evidence="1 2" key="1">
    <citation type="submission" date="2018-12" db="EMBL/GenBank/DDBJ databases">
        <title>Amycolatopsis eburnea sp. nov. actinomycete associate with arbuscular mycorrhiza fungal spore.</title>
        <authorList>
            <person name="Lumyong S."/>
            <person name="Chaiya L."/>
        </authorList>
    </citation>
    <scope>NUCLEOTIDE SEQUENCE [LARGE SCALE GENOMIC DNA]</scope>
    <source>
        <strain evidence="1 2">GLM-1</strain>
    </source>
</reference>
<dbReference type="EMBL" id="RSEC01000058">
    <property type="protein sequence ID" value="RSD14075.1"/>
    <property type="molecule type" value="Genomic_DNA"/>
</dbReference>
<dbReference type="PANTHER" id="PTHR42060:SF1">
    <property type="entry name" value="NHL REPEAT-CONTAINING PROTEIN"/>
    <property type="match status" value="1"/>
</dbReference>